<dbReference type="Gene3D" id="3.40.190.10">
    <property type="entry name" value="Periplasmic binding protein-like II"/>
    <property type="match status" value="2"/>
</dbReference>
<feature type="chain" id="PRO_5038696271" evidence="1">
    <location>
        <begin position="34"/>
        <end position="300"/>
    </location>
</feature>
<organism evidence="3 4">
    <name type="scientific">Desulfitobacterium metallireducens DSM 15288</name>
    <dbReference type="NCBI Taxonomy" id="871968"/>
    <lineage>
        <taxon>Bacteria</taxon>
        <taxon>Bacillati</taxon>
        <taxon>Bacillota</taxon>
        <taxon>Clostridia</taxon>
        <taxon>Eubacteriales</taxon>
        <taxon>Desulfitobacteriaceae</taxon>
        <taxon>Desulfitobacterium</taxon>
    </lineage>
</organism>
<dbReference type="EMBL" id="CP007032">
    <property type="protein sequence ID" value="AHF05847.1"/>
    <property type="molecule type" value="Genomic_DNA"/>
</dbReference>
<dbReference type="OrthoDB" id="186379at2"/>
<feature type="signal peptide" evidence="1">
    <location>
        <begin position="1"/>
        <end position="33"/>
    </location>
</feature>
<dbReference type="eggNOG" id="COG2998">
    <property type="taxonomic scope" value="Bacteria"/>
</dbReference>
<dbReference type="InterPro" id="IPR024370">
    <property type="entry name" value="PBP_domain"/>
</dbReference>
<evidence type="ECO:0000259" key="2">
    <source>
        <dbReference type="Pfam" id="PF12849"/>
    </source>
</evidence>
<dbReference type="Proteomes" id="UP000010847">
    <property type="component" value="Chromosome"/>
</dbReference>
<keyword evidence="1" id="KW-0732">Signal</keyword>
<name>W0E516_9FIRM</name>
<sequence>MFSKITSRKTFSTLLVTLMILMLALTGCGTSQPAQPQAAATPTPANPDLILATTTSTQDSGLLDVLLPEFEKKTGYKVKTVAVGTGAALTMGEKGEADVLLVHAPSSEKKLVDNQTAINYNLVMHNDFILVGPANDPAKIKEAKTSMDAYKAIAASQSTFISRGDDSGTDKAEKAIWTKANIKPAGQWYQESGTGMGQTLTIASDKGAYTFTDRATYLSTQKNLKLEILFQGDASLLNIYHVMQVNPEKFPKVNADGAKAFVDFMVAPDTQKIISDFGKDKFGQSLFFPDAGKKMEDLGK</sequence>
<keyword evidence="4" id="KW-1185">Reference proteome</keyword>
<dbReference type="AlphaFoldDB" id="W0E516"/>
<dbReference type="STRING" id="871968.DESME_01185"/>
<dbReference type="SUPFAM" id="SSF53850">
    <property type="entry name" value="Periplasmic binding protein-like II"/>
    <property type="match status" value="1"/>
</dbReference>
<dbReference type="Pfam" id="PF12849">
    <property type="entry name" value="PBP_like_2"/>
    <property type="match status" value="1"/>
</dbReference>
<dbReference type="KEGG" id="dmt:DESME_01185"/>
<dbReference type="InterPro" id="IPR052738">
    <property type="entry name" value="ABC-Tungstate_binding"/>
</dbReference>
<evidence type="ECO:0000313" key="4">
    <source>
        <dbReference type="Proteomes" id="UP000010847"/>
    </source>
</evidence>
<dbReference type="HOGENOM" id="CLU_061511_0_0_9"/>
<dbReference type="PANTHER" id="PTHR37945">
    <property type="entry name" value="EXTRACELLULAR TUNGSTATE BINDING PROTEIN"/>
    <property type="match status" value="1"/>
</dbReference>
<evidence type="ECO:0000313" key="3">
    <source>
        <dbReference type="EMBL" id="AHF05847.1"/>
    </source>
</evidence>
<accession>W0E516</accession>
<dbReference type="RefSeq" id="WP_006716285.1">
    <property type="nucleotide sequence ID" value="NZ_CP007032.1"/>
</dbReference>
<gene>
    <name evidence="3" type="ORF">DESME_01185</name>
</gene>
<protein>
    <submittedName>
        <fullName evidence="3">Tungsten ABC transporter substrate-binding protein</fullName>
    </submittedName>
</protein>
<feature type="domain" description="PBP" evidence="2">
    <location>
        <begin position="42"/>
        <end position="268"/>
    </location>
</feature>
<proteinExistence type="predicted"/>
<evidence type="ECO:0000256" key="1">
    <source>
        <dbReference type="SAM" id="SignalP"/>
    </source>
</evidence>
<dbReference type="PROSITE" id="PS51257">
    <property type="entry name" value="PROKAR_LIPOPROTEIN"/>
    <property type="match status" value="1"/>
</dbReference>
<dbReference type="PANTHER" id="PTHR37945:SF1">
    <property type="entry name" value="EXTRACELLULAR TUNGSTATE BINDING PROTEIN"/>
    <property type="match status" value="1"/>
</dbReference>
<reference evidence="3 4" key="1">
    <citation type="submission" date="2013-12" db="EMBL/GenBank/DDBJ databases">
        <authorList>
            <consortium name="DOE Joint Genome Institute"/>
            <person name="Smidt H."/>
            <person name="Huntemann M."/>
            <person name="Han J."/>
            <person name="Chen A."/>
            <person name="Kyrpides N."/>
            <person name="Mavromatis K."/>
            <person name="Markowitz V."/>
            <person name="Palaniappan K."/>
            <person name="Ivanova N."/>
            <person name="Schaumberg A."/>
            <person name="Pati A."/>
            <person name="Liolios K."/>
            <person name="Nordberg H.P."/>
            <person name="Cantor M.N."/>
            <person name="Hua S.X."/>
            <person name="Woyke T."/>
        </authorList>
    </citation>
    <scope>NUCLEOTIDE SEQUENCE [LARGE SCALE GENOMIC DNA]</scope>
    <source>
        <strain evidence="4">DSM 15288</strain>
    </source>
</reference>